<dbReference type="PROSITE" id="PS50932">
    <property type="entry name" value="HTH_LACI_2"/>
    <property type="match status" value="1"/>
</dbReference>
<keyword evidence="6" id="KW-1185">Reference proteome</keyword>
<accession>A0A7W8DQQ6</accession>
<organism evidence="5 6">
    <name type="scientific">Prosthecobacter dejongeii</name>
    <dbReference type="NCBI Taxonomy" id="48465"/>
    <lineage>
        <taxon>Bacteria</taxon>
        <taxon>Pseudomonadati</taxon>
        <taxon>Verrucomicrobiota</taxon>
        <taxon>Verrucomicrobiia</taxon>
        <taxon>Verrucomicrobiales</taxon>
        <taxon>Verrucomicrobiaceae</taxon>
        <taxon>Prosthecobacter</taxon>
    </lineage>
</organism>
<protein>
    <submittedName>
        <fullName evidence="5">LacI family transcriptional regulator</fullName>
    </submittedName>
</protein>
<reference evidence="5 6" key="1">
    <citation type="submission" date="2020-08" db="EMBL/GenBank/DDBJ databases">
        <title>Genomic Encyclopedia of Type Strains, Phase IV (KMG-IV): sequencing the most valuable type-strain genomes for metagenomic binning, comparative biology and taxonomic classification.</title>
        <authorList>
            <person name="Goeker M."/>
        </authorList>
    </citation>
    <scope>NUCLEOTIDE SEQUENCE [LARGE SCALE GENOMIC DNA]</scope>
    <source>
        <strain evidence="5 6">DSM 12251</strain>
    </source>
</reference>
<evidence type="ECO:0000256" key="2">
    <source>
        <dbReference type="ARBA" id="ARBA00023125"/>
    </source>
</evidence>
<dbReference type="GO" id="GO:0000976">
    <property type="term" value="F:transcription cis-regulatory region binding"/>
    <property type="evidence" value="ECO:0007669"/>
    <property type="project" value="TreeGrafter"/>
</dbReference>
<dbReference type="AlphaFoldDB" id="A0A7W8DQQ6"/>
<dbReference type="Gene3D" id="3.40.50.2300">
    <property type="match status" value="2"/>
</dbReference>
<dbReference type="Pfam" id="PF00356">
    <property type="entry name" value="LacI"/>
    <property type="match status" value="1"/>
</dbReference>
<dbReference type="GO" id="GO:0003700">
    <property type="term" value="F:DNA-binding transcription factor activity"/>
    <property type="evidence" value="ECO:0007669"/>
    <property type="project" value="TreeGrafter"/>
</dbReference>
<dbReference type="Pfam" id="PF13377">
    <property type="entry name" value="Peripla_BP_3"/>
    <property type="match status" value="1"/>
</dbReference>
<dbReference type="Proteomes" id="UP000534294">
    <property type="component" value="Unassembled WGS sequence"/>
</dbReference>
<keyword evidence="1" id="KW-0805">Transcription regulation</keyword>
<gene>
    <name evidence="5" type="ORF">HNQ64_002998</name>
</gene>
<keyword evidence="2" id="KW-0238">DNA-binding</keyword>
<feature type="domain" description="HTH lacI-type" evidence="4">
    <location>
        <begin position="3"/>
        <end position="57"/>
    </location>
</feature>
<dbReference type="SUPFAM" id="SSF53822">
    <property type="entry name" value="Periplasmic binding protein-like I"/>
    <property type="match status" value="1"/>
</dbReference>
<sequence length="344" mass="38391">MSVTLQQIAQTAGVSAMTVSRVMHHSPRVSAETRERVQQAIAALGYQPDPHLARMMTMVRGRKKSRVRAVIAVIRETVPKDALHGTTYQYVPIEDIRRRASQHGYHAEEFWLGKDGLDPARLVCILQARGIEGIIVSPQSSQMLCAQLDYAPFASATFGFGLTQPSLHRAAGNMNLGIQLAVKQLKARGYQRIGLAVTQWVDHRAEGAYSGAMLHVQQAIPQGQRVPVLLFPHNDFSRCRKEFMDWMQSERPDALITFDQHVPDWLEKMGQRVPEDVGLVVHDWTSAMKGYAGIYQRRDHVAAAGVDLVATQLLQNESGVPEVPRQILIPPEWIEGPSVRARQS</sequence>
<evidence type="ECO:0000256" key="1">
    <source>
        <dbReference type="ARBA" id="ARBA00023015"/>
    </source>
</evidence>
<keyword evidence="3" id="KW-0804">Transcription</keyword>
<evidence type="ECO:0000259" key="4">
    <source>
        <dbReference type="PROSITE" id="PS50932"/>
    </source>
</evidence>
<dbReference type="EMBL" id="JACHIF010000006">
    <property type="protein sequence ID" value="MBB5038733.1"/>
    <property type="molecule type" value="Genomic_DNA"/>
</dbReference>
<evidence type="ECO:0000313" key="5">
    <source>
        <dbReference type="EMBL" id="MBB5038733.1"/>
    </source>
</evidence>
<dbReference type="CDD" id="cd01392">
    <property type="entry name" value="HTH_LacI"/>
    <property type="match status" value="1"/>
</dbReference>
<evidence type="ECO:0000256" key="3">
    <source>
        <dbReference type="ARBA" id="ARBA00023163"/>
    </source>
</evidence>
<name>A0A7W8DQQ6_9BACT</name>
<dbReference type="InterPro" id="IPR000843">
    <property type="entry name" value="HTH_LacI"/>
</dbReference>
<dbReference type="PANTHER" id="PTHR30146:SF109">
    <property type="entry name" value="HTH-TYPE TRANSCRIPTIONAL REGULATOR GALS"/>
    <property type="match status" value="1"/>
</dbReference>
<dbReference type="SUPFAM" id="SSF47413">
    <property type="entry name" value="lambda repressor-like DNA-binding domains"/>
    <property type="match status" value="1"/>
</dbReference>
<comment type="caution">
    <text evidence="5">The sequence shown here is derived from an EMBL/GenBank/DDBJ whole genome shotgun (WGS) entry which is preliminary data.</text>
</comment>
<evidence type="ECO:0000313" key="6">
    <source>
        <dbReference type="Proteomes" id="UP000534294"/>
    </source>
</evidence>
<dbReference type="Gene3D" id="1.10.260.40">
    <property type="entry name" value="lambda repressor-like DNA-binding domains"/>
    <property type="match status" value="1"/>
</dbReference>
<dbReference type="InterPro" id="IPR028082">
    <property type="entry name" value="Peripla_BP_I"/>
</dbReference>
<dbReference type="InterPro" id="IPR010982">
    <property type="entry name" value="Lambda_DNA-bd_dom_sf"/>
</dbReference>
<proteinExistence type="predicted"/>
<dbReference type="PANTHER" id="PTHR30146">
    <property type="entry name" value="LACI-RELATED TRANSCRIPTIONAL REPRESSOR"/>
    <property type="match status" value="1"/>
</dbReference>
<dbReference type="InterPro" id="IPR046335">
    <property type="entry name" value="LacI/GalR-like_sensor"/>
</dbReference>
<dbReference type="RefSeq" id="WP_184209809.1">
    <property type="nucleotide sequence ID" value="NZ_JACHIF010000006.1"/>
</dbReference>
<dbReference type="SMART" id="SM00354">
    <property type="entry name" value="HTH_LACI"/>
    <property type="match status" value="1"/>
</dbReference>